<evidence type="ECO:0000313" key="1">
    <source>
        <dbReference type="EMBL" id="KAF7123359.1"/>
    </source>
</evidence>
<dbReference type="EMBL" id="WJXA01000012">
    <property type="protein sequence ID" value="KAF7123359.1"/>
    <property type="molecule type" value="Genomic_DNA"/>
</dbReference>
<dbReference type="Proteomes" id="UP000626092">
    <property type="component" value="Unassembled WGS sequence"/>
</dbReference>
<organism evidence="1 2">
    <name type="scientific">Rhododendron simsii</name>
    <name type="common">Sims's rhododendron</name>
    <dbReference type="NCBI Taxonomy" id="118357"/>
    <lineage>
        <taxon>Eukaryota</taxon>
        <taxon>Viridiplantae</taxon>
        <taxon>Streptophyta</taxon>
        <taxon>Embryophyta</taxon>
        <taxon>Tracheophyta</taxon>
        <taxon>Spermatophyta</taxon>
        <taxon>Magnoliopsida</taxon>
        <taxon>eudicotyledons</taxon>
        <taxon>Gunneridae</taxon>
        <taxon>Pentapetalae</taxon>
        <taxon>asterids</taxon>
        <taxon>Ericales</taxon>
        <taxon>Ericaceae</taxon>
        <taxon>Ericoideae</taxon>
        <taxon>Rhodoreae</taxon>
        <taxon>Rhododendron</taxon>
    </lineage>
</organism>
<evidence type="ECO:0008006" key="3">
    <source>
        <dbReference type="Google" id="ProtNLM"/>
    </source>
</evidence>
<dbReference type="AlphaFoldDB" id="A0A834G2U6"/>
<accession>A0A834G2U6</accession>
<comment type="caution">
    <text evidence="1">The sequence shown here is derived from an EMBL/GenBank/DDBJ whole genome shotgun (WGS) entry which is preliminary data.</text>
</comment>
<keyword evidence="2" id="KW-1185">Reference proteome</keyword>
<evidence type="ECO:0000313" key="2">
    <source>
        <dbReference type="Proteomes" id="UP000626092"/>
    </source>
</evidence>
<reference evidence="1" key="1">
    <citation type="submission" date="2019-11" db="EMBL/GenBank/DDBJ databases">
        <authorList>
            <person name="Liu Y."/>
            <person name="Hou J."/>
            <person name="Li T.-Q."/>
            <person name="Guan C.-H."/>
            <person name="Wu X."/>
            <person name="Wu H.-Z."/>
            <person name="Ling F."/>
            <person name="Zhang R."/>
            <person name="Shi X.-G."/>
            <person name="Ren J.-P."/>
            <person name="Chen E.-F."/>
            <person name="Sun J.-M."/>
        </authorList>
    </citation>
    <scope>NUCLEOTIDE SEQUENCE</scope>
    <source>
        <strain evidence="1">Adult_tree_wgs_1</strain>
        <tissue evidence="1">Leaves</tissue>
    </source>
</reference>
<protein>
    <recommendedName>
        <fullName evidence="3">F-box protein</fullName>
    </recommendedName>
</protein>
<gene>
    <name evidence="1" type="ORF">RHSIM_Rhsim12G0009200</name>
</gene>
<dbReference type="OrthoDB" id="1704853at2759"/>
<name>A0A834G2U6_RHOSS</name>
<proteinExistence type="predicted"/>
<sequence>MSVDGRLDAGEDREFNRMRMLEGAGVGASSNWDCFGRNLMAGSELENRLTGVQLEDAWHLQIAVQYGDYGNFYSFDAEKASLSDDVLAKPMICACGILGSCNGLFLVSHNSSDYTDLYLWNPTIRQSAKVLSILMDQRLFPRYGSLVPLCLTKNGEILVLVDGDEFLVYNPDKMSQRDIHIRFQTSGCRFYFRSYGASYVESLASPAAYGREKDWIVKGSHATHLLCRTRWRCHSYESHSYESYDDSVSVTYTEDDNSVQEHDDCRCYALCIPNAGTFGFVFHRQSEGSLLRVYFEFIIKPNVFRS</sequence>